<dbReference type="EMBL" id="MU253761">
    <property type="protein sequence ID" value="KAG9247891.1"/>
    <property type="molecule type" value="Genomic_DNA"/>
</dbReference>
<evidence type="ECO:0000256" key="1">
    <source>
        <dbReference type="SAM" id="MobiDB-lite"/>
    </source>
</evidence>
<protein>
    <submittedName>
        <fullName evidence="2">Uncharacterized protein</fullName>
    </submittedName>
</protein>
<evidence type="ECO:0000313" key="3">
    <source>
        <dbReference type="Proteomes" id="UP000887226"/>
    </source>
</evidence>
<proteinExistence type="predicted"/>
<keyword evidence="3" id="KW-1185">Reference proteome</keyword>
<organism evidence="2 3">
    <name type="scientific">Calycina marina</name>
    <dbReference type="NCBI Taxonomy" id="1763456"/>
    <lineage>
        <taxon>Eukaryota</taxon>
        <taxon>Fungi</taxon>
        <taxon>Dikarya</taxon>
        <taxon>Ascomycota</taxon>
        <taxon>Pezizomycotina</taxon>
        <taxon>Leotiomycetes</taxon>
        <taxon>Helotiales</taxon>
        <taxon>Pezizellaceae</taxon>
        <taxon>Calycina</taxon>
    </lineage>
</organism>
<feature type="compositionally biased region" description="Polar residues" evidence="1">
    <location>
        <begin position="70"/>
        <end position="90"/>
    </location>
</feature>
<feature type="region of interest" description="Disordered" evidence="1">
    <location>
        <begin position="70"/>
        <end position="93"/>
    </location>
</feature>
<gene>
    <name evidence="2" type="ORF">BJ878DRAFT_538885</name>
</gene>
<evidence type="ECO:0000313" key="2">
    <source>
        <dbReference type="EMBL" id="KAG9247891.1"/>
    </source>
</evidence>
<accession>A0A9P8CJT8</accession>
<reference evidence="2" key="1">
    <citation type="journal article" date="2021" name="IMA Fungus">
        <title>Genomic characterization of three marine fungi, including Emericellopsis atlantica sp. nov. with signatures of a generalist lifestyle and marine biomass degradation.</title>
        <authorList>
            <person name="Hagestad O.C."/>
            <person name="Hou L."/>
            <person name="Andersen J.H."/>
            <person name="Hansen E.H."/>
            <person name="Altermark B."/>
            <person name="Li C."/>
            <person name="Kuhnert E."/>
            <person name="Cox R.J."/>
            <person name="Crous P.W."/>
            <person name="Spatafora J.W."/>
            <person name="Lail K."/>
            <person name="Amirebrahimi M."/>
            <person name="Lipzen A."/>
            <person name="Pangilinan J."/>
            <person name="Andreopoulos W."/>
            <person name="Hayes R.D."/>
            <person name="Ng V."/>
            <person name="Grigoriev I.V."/>
            <person name="Jackson S.A."/>
            <person name="Sutton T.D.S."/>
            <person name="Dobson A.D.W."/>
            <person name="Rama T."/>
        </authorList>
    </citation>
    <scope>NUCLEOTIDE SEQUENCE</scope>
    <source>
        <strain evidence="2">TRa3180A</strain>
    </source>
</reference>
<dbReference type="AlphaFoldDB" id="A0A9P8CJT8"/>
<sequence>MGRDKRDKPKLVIELPKQTLTNPKCLTVRASATCPQLATSNASRKDLATMQSYGATNLLARVASYSSAQQENVMNSKHSPCSSAGQSPESANMDAKEPFDVEIRQSAGNYFSFPSFEDFLKYEEEARIDGRQEKGIP</sequence>
<name>A0A9P8CJT8_9HELO</name>
<dbReference type="Proteomes" id="UP000887226">
    <property type="component" value="Unassembled WGS sequence"/>
</dbReference>
<comment type="caution">
    <text evidence="2">The sequence shown here is derived from an EMBL/GenBank/DDBJ whole genome shotgun (WGS) entry which is preliminary data.</text>
</comment>
<dbReference type="OrthoDB" id="3437826at2759"/>